<sequence>MINNLVSVVIPTKDRPRGVISAIDSALSQTYENLDVLVVFNNSKKESVDLVRGYIKNNGLTDRVLILDLGDVKNANVARNAGYEAASGAYVSFLDSDDFYLESHIQNALRLFDANPELGLVYGSFYLDDGETRRKCIATPLDSGYISCPFSYILGKNSGWAQTSSLVVRKDIVGSVRWDDSLSRHQDFDYFLTLAKRVKLGCCIEPSVVVNWIKGEKRKVDFDGLFKFCKKWKNEIPPKVLKEYALKMVEFSASRRNVVGMIFYFSLLCRAYFGIAKGWFVR</sequence>
<organism evidence="3 4">
    <name type="scientific">Marinobacter azerbaijanicus</name>
    <dbReference type="NCBI Taxonomy" id="3050455"/>
    <lineage>
        <taxon>Bacteria</taxon>
        <taxon>Pseudomonadati</taxon>
        <taxon>Pseudomonadota</taxon>
        <taxon>Gammaproteobacteria</taxon>
        <taxon>Pseudomonadales</taxon>
        <taxon>Marinobacteraceae</taxon>
        <taxon>Marinobacter</taxon>
    </lineage>
</organism>
<name>A0ABT7ICW8_9GAMM</name>
<proteinExistence type="predicted"/>
<evidence type="ECO:0000313" key="4">
    <source>
        <dbReference type="Proteomes" id="UP001227964"/>
    </source>
</evidence>
<dbReference type="EMBL" id="JASSVS010000006">
    <property type="protein sequence ID" value="MDL0431986.1"/>
    <property type="molecule type" value="Genomic_DNA"/>
</dbReference>
<dbReference type="Gene3D" id="3.90.550.10">
    <property type="entry name" value="Spore Coat Polysaccharide Biosynthesis Protein SpsA, Chain A"/>
    <property type="match status" value="1"/>
</dbReference>
<dbReference type="EC" id="2.4.-.-" evidence="3"/>
<keyword evidence="4" id="KW-1185">Reference proteome</keyword>
<dbReference type="InterPro" id="IPR029044">
    <property type="entry name" value="Nucleotide-diphossugar_trans"/>
</dbReference>
<dbReference type="SUPFAM" id="SSF53448">
    <property type="entry name" value="Nucleotide-diphospho-sugar transferases"/>
    <property type="match status" value="1"/>
</dbReference>
<protein>
    <submittedName>
        <fullName evidence="3">Glycosyltransferase</fullName>
        <ecNumber evidence="3">2.4.-.-</ecNumber>
    </submittedName>
</protein>
<keyword evidence="3" id="KW-0808">Transferase</keyword>
<feature type="transmembrane region" description="Helical" evidence="1">
    <location>
        <begin position="258"/>
        <end position="280"/>
    </location>
</feature>
<dbReference type="CDD" id="cd00761">
    <property type="entry name" value="Glyco_tranf_GTA_type"/>
    <property type="match status" value="1"/>
</dbReference>
<keyword evidence="1" id="KW-1133">Transmembrane helix</keyword>
<keyword evidence="1" id="KW-0472">Membrane</keyword>
<gene>
    <name evidence="3" type="ORF">QPM17_12645</name>
</gene>
<reference evidence="3 4" key="1">
    <citation type="submission" date="2023-06" db="EMBL/GenBank/DDBJ databases">
        <title>Marinobacter azerbaijanicus a moderately halophilic, isolated from Urmia Lake in Azerbaijan region of Iran.</title>
        <authorList>
            <person name="Sanchez-Porro C."/>
            <person name="Aghdam E.M."/>
            <person name="Saheb S.M."/>
            <person name="Tarhriz V."/>
            <person name="Kazemi E."/>
            <person name="Ammozegar M.A."/>
            <person name="Ventosa A."/>
            <person name="Hejazi M.S."/>
        </authorList>
    </citation>
    <scope>NUCLEOTIDE SEQUENCE [LARGE SCALE GENOMIC DNA]</scope>
    <source>
        <strain evidence="3 4">TBZ242</strain>
    </source>
</reference>
<dbReference type="InterPro" id="IPR001173">
    <property type="entry name" value="Glyco_trans_2-like"/>
</dbReference>
<dbReference type="PANTHER" id="PTHR43685:SF11">
    <property type="entry name" value="GLYCOSYLTRANSFERASE TAGX-RELATED"/>
    <property type="match status" value="1"/>
</dbReference>
<keyword evidence="3" id="KW-0328">Glycosyltransferase</keyword>
<dbReference type="GO" id="GO:0016757">
    <property type="term" value="F:glycosyltransferase activity"/>
    <property type="evidence" value="ECO:0007669"/>
    <property type="project" value="UniProtKB-KW"/>
</dbReference>
<dbReference type="InterPro" id="IPR050834">
    <property type="entry name" value="Glycosyltransf_2"/>
</dbReference>
<keyword evidence="1" id="KW-0812">Transmembrane</keyword>
<dbReference type="Pfam" id="PF00535">
    <property type="entry name" value="Glycos_transf_2"/>
    <property type="match status" value="1"/>
</dbReference>
<accession>A0ABT7ICW8</accession>
<dbReference type="PANTHER" id="PTHR43685">
    <property type="entry name" value="GLYCOSYLTRANSFERASE"/>
    <property type="match status" value="1"/>
</dbReference>
<evidence type="ECO:0000313" key="3">
    <source>
        <dbReference type="EMBL" id="MDL0431986.1"/>
    </source>
</evidence>
<dbReference type="Proteomes" id="UP001227964">
    <property type="component" value="Unassembled WGS sequence"/>
</dbReference>
<evidence type="ECO:0000256" key="1">
    <source>
        <dbReference type="SAM" id="Phobius"/>
    </source>
</evidence>
<comment type="caution">
    <text evidence="3">The sequence shown here is derived from an EMBL/GenBank/DDBJ whole genome shotgun (WGS) entry which is preliminary data.</text>
</comment>
<feature type="domain" description="Glycosyltransferase 2-like" evidence="2">
    <location>
        <begin position="7"/>
        <end position="133"/>
    </location>
</feature>
<dbReference type="RefSeq" id="WP_285391135.1">
    <property type="nucleotide sequence ID" value="NZ_JASSVS010000006.1"/>
</dbReference>
<evidence type="ECO:0000259" key="2">
    <source>
        <dbReference type="Pfam" id="PF00535"/>
    </source>
</evidence>